<evidence type="ECO:0000256" key="4">
    <source>
        <dbReference type="ARBA" id="ARBA00022475"/>
    </source>
</evidence>
<feature type="transmembrane region" description="Helical" evidence="10">
    <location>
        <begin position="12"/>
        <end position="33"/>
    </location>
</feature>
<dbReference type="InterPro" id="IPR012902">
    <property type="entry name" value="N_methyl_site"/>
</dbReference>
<evidence type="ECO:0000313" key="12">
    <source>
        <dbReference type="EMBL" id="MCK0536317.1"/>
    </source>
</evidence>
<evidence type="ECO:0000256" key="9">
    <source>
        <dbReference type="ARBA" id="ARBA00023136"/>
    </source>
</evidence>
<dbReference type="Gene3D" id="3.30.700.10">
    <property type="entry name" value="Glycoprotein, Type 4 Pilin"/>
    <property type="match status" value="1"/>
</dbReference>
<keyword evidence="5" id="KW-0488">Methylation</keyword>
<evidence type="ECO:0000256" key="3">
    <source>
        <dbReference type="ARBA" id="ARBA00020042"/>
    </source>
</evidence>
<evidence type="ECO:0000256" key="5">
    <source>
        <dbReference type="ARBA" id="ARBA00022481"/>
    </source>
</evidence>
<accession>A0ABT0E3B6</accession>
<dbReference type="Pfam" id="PF07963">
    <property type="entry name" value="N_methyl"/>
    <property type="match status" value="1"/>
</dbReference>
<evidence type="ECO:0000256" key="7">
    <source>
        <dbReference type="ARBA" id="ARBA00022692"/>
    </source>
</evidence>
<sequence>MKKLTWRTAQRGLTLIEIMVVVAIIGLLAAMIVPNVIGQGEQAKVDLAKTNMASIASALDMFRLHNSRYPTTEEGLRGLVERPSSARSWPEGGYLSRIPQDPWGSDYIYISPGTSGPYDLISLGADGMEGGEGVNADLNYRELQR</sequence>
<dbReference type="Pfam" id="PF08334">
    <property type="entry name" value="T2SSG"/>
    <property type="match status" value="1"/>
</dbReference>
<gene>
    <name evidence="12" type="primary">gspG</name>
    <name evidence="12" type="ORF">MU846_01185</name>
</gene>
<dbReference type="Proteomes" id="UP001165524">
    <property type="component" value="Unassembled WGS sequence"/>
</dbReference>
<evidence type="ECO:0000256" key="10">
    <source>
        <dbReference type="SAM" id="Phobius"/>
    </source>
</evidence>
<evidence type="ECO:0000256" key="2">
    <source>
        <dbReference type="ARBA" id="ARBA00009984"/>
    </source>
</evidence>
<keyword evidence="6" id="KW-0997">Cell inner membrane</keyword>
<dbReference type="PROSITE" id="PS00409">
    <property type="entry name" value="PROKAR_NTER_METHYL"/>
    <property type="match status" value="1"/>
</dbReference>
<evidence type="ECO:0000256" key="6">
    <source>
        <dbReference type="ARBA" id="ARBA00022519"/>
    </source>
</evidence>
<organism evidence="12 13">
    <name type="scientific">Alcanivorax quisquiliarum</name>
    <dbReference type="NCBI Taxonomy" id="2933565"/>
    <lineage>
        <taxon>Bacteria</taxon>
        <taxon>Pseudomonadati</taxon>
        <taxon>Pseudomonadota</taxon>
        <taxon>Gammaproteobacteria</taxon>
        <taxon>Oceanospirillales</taxon>
        <taxon>Alcanivoracaceae</taxon>
        <taxon>Alcanivorax</taxon>
    </lineage>
</organism>
<comment type="similarity">
    <text evidence="2">Belongs to the GSP G family.</text>
</comment>
<dbReference type="NCBIfam" id="TIGR02532">
    <property type="entry name" value="IV_pilin_GFxxxE"/>
    <property type="match status" value="1"/>
</dbReference>
<dbReference type="InterPro" id="IPR013545">
    <property type="entry name" value="T2SS_protein-GspG_C"/>
</dbReference>
<dbReference type="InterPro" id="IPR010054">
    <property type="entry name" value="Type2_sec_GspG"/>
</dbReference>
<dbReference type="NCBIfam" id="TIGR01710">
    <property type="entry name" value="typeII_sec_gspG"/>
    <property type="match status" value="1"/>
</dbReference>
<keyword evidence="9 10" id="KW-0472">Membrane</keyword>
<feature type="domain" description="Type II secretion system protein GspG C-terminal" evidence="11">
    <location>
        <begin position="35"/>
        <end position="139"/>
    </location>
</feature>
<comment type="caution">
    <text evidence="12">The sequence shown here is derived from an EMBL/GenBank/DDBJ whole genome shotgun (WGS) entry which is preliminary data.</text>
</comment>
<dbReference type="InterPro" id="IPR000983">
    <property type="entry name" value="Bac_GSPG_pilin"/>
</dbReference>
<keyword evidence="8 10" id="KW-1133">Transmembrane helix</keyword>
<dbReference type="SUPFAM" id="SSF54523">
    <property type="entry name" value="Pili subunits"/>
    <property type="match status" value="1"/>
</dbReference>
<dbReference type="PANTHER" id="PTHR30093:SF44">
    <property type="entry name" value="TYPE II SECRETION SYSTEM CORE PROTEIN G"/>
    <property type="match status" value="1"/>
</dbReference>
<dbReference type="InterPro" id="IPR045584">
    <property type="entry name" value="Pilin-like"/>
</dbReference>
<dbReference type="PANTHER" id="PTHR30093">
    <property type="entry name" value="GENERAL SECRETION PATHWAY PROTEIN G"/>
    <property type="match status" value="1"/>
</dbReference>
<dbReference type="EMBL" id="JALKII010000001">
    <property type="protein sequence ID" value="MCK0536317.1"/>
    <property type="molecule type" value="Genomic_DNA"/>
</dbReference>
<protein>
    <recommendedName>
        <fullName evidence="3">Type II secretion system core protein G</fullName>
    </recommendedName>
</protein>
<dbReference type="PRINTS" id="PR00813">
    <property type="entry name" value="BCTERIALGSPG"/>
</dbReference>
<evidence type="ECO:0000313" key="13">
    <source>
        <dbReference type="Proteomes" id="UP001165524"/>
    </source>
</evidence>
<keyword evidence="7 10" id="KW-0812">Transmembrane</keyword>
<reference evidence="12" key="1">
    <citation type="submission" date="2022-04" db="EMBL/GenBank/DDBJ databases">
        <title>Alcanivorax sp. CY1518 draft genome sequence.</title>
        <authorList>
            <person name="Zhao G."/>
            <person name="An M."/>
        </authorList>
    </citation>
    <scope>NUCLEOTIDE SEQUENCE</scope>
    <source>
        <strain evidence="12">CY1518</strain>
    </source>
</reference>
<keyword evidence="13" id="KW-1185">Reference proteome</keyword>
<dbReference type="RefSeq" id="WP_246947415.1">
    <property type="nucleotide sequence ID" value="NZ_JALKII010000001.1"/>
</dbReference>
<name>A0ABT0E3B6_9GAMM</name>
<evidence type="ECO:0000256" key="8">
    <source>
        <dbReference type="ARBA" id="ARBA00022989"/>
    </source>
</evidence>
<proteinExistence type="inferred from homology"/>
<comment type="subcellular location">
    <subcellularLocation>
        <location evidence="1">Cell inner membrane</location>
        <topology evidence="1">Single-pass membrane protein</topology>
    </subcellularLocation>
</comment>
<evidence type="ECO:0000259" key="11">
    <source>
        <dbReference type="Pfam" id="PF08334"/>
    </source>
</evidence>
<keyword evidence="4" id="KW-1003">Cell membrane</keyword>
<evidence type="ECO:0000256" key="1">
    <source>
        <dbReference type="ARBA" id="ARBA00004377"/>
    </source>
</evidence>